<name>A0A152A2R4_TIELA</name>
<evidence type="ECO:0000313" key="1">
    <source>
        <dbReference type="EMBL" id="KYR00395.1"/>
    </source>
</evidence>
<protein>
    <submittedName>
        <fullName evidence="1">Uncharacterized protein</fullName>
    </submittedName>
</protein>
<sequence>MQQVLKRKELKNSEELDRYLNEELLEWLSSPEQYLNKVSFVNEILKNYKRDPLFCSNIVKILVEFDISKDDNSNRVKSTTIEILLTLKELSWEYYVNGIYRKFLQSTPKLQKAIFNNYNPELQRSIQRSYVPELFPFESLVKVIKTCNESKGNLRWEKHNIDRITSLAFAIVKKTYFPKLDGIYIKSTIENDFANKNYVILEGGLSRDFVRGVIEFILSDTLEGNLKNDVEDMIFFLCIMTFQNLKEDDIYDLKEDYLKLIPYIFKYRLSRSNLRVRFHKKALIKPQKGQSNMYFLKKYYGEETIESESISWFLKWTKDNQELSESKIYCLIGLVNSLSDICTEKHLTEIYKILVQGFTTEFPYDIYLQISDTLDRLINRFGKLSPQNFQKLYNHLTKNLSILDENFLIARQNFYNLYTALLSNNPSYTIKNLDEIVKWFKNIPKNTPLVNHMIHLNKVLCSPLVFDSLLKSKNFDMIHKEIECLAKRSSEDNVFLLEYLMSVSKSGNAENKKNFKLMYKSISKGINSNKKWVHKNDHFYEQLLIYYGDLKEQQGESKGKSDAFVIYERTIRAFVKTIEDGNKVSLDLISSSTNDIKEVDYLFKQVNELLSTPESTISLLIHFIDIESGDKYVVDYLNSFINQKFQKSSGTSYSHIDQTSFSVFLLIIDGLKRYVNIESQIETSILFNIKQKSRFDNVNNKRIISLLKSLNDFNGFFCKFIDCAIENGDISDPFGNFEQIYKGIFGPENKSKPDKSDSELLHRHLVNSILKKYKLNTLSVEILKKVLLYHKMISQVEDREMFIDQFKSFSVAIKKIVLKFIRSMKIESLEFLNDSTMTAFHFDHEIVVPEFNNCTPNVQNLIVQRVLKYICNNIGTKRYEILDLALTSKVFFVEIQKIFKNNPMDFLFAKLSILSIYPINVESQWSLLSQGLYELSYSKLQMIKLNSQHSVIQGLSSLIIRGPADLYYHFTQPLPLLTRLRITAPKDTVSISALVNLLNHCPRLETFEITIITIEHFIEPFHNILDVLFKLNSMVMIKVFYTLNPNYDKSLQFFQVLKRIRKHHKNTNQKVAYKFTLQFPLPFAMDNVSIAMEKPNPEDPNCKMTKMYKTYSNNCHTFIVNGTHKTRNTSLINGTNFKRLRKLCLETKNSVSEFLEIKQSAEWFFFFSSPNIKIQSLHLEMTLSSEEMCHNINEIIVALHSLEHLSIHYLSRTESQLVACVNIIFLSVNQNQSIQSFVVTQQPVNVMLSKKPIENFQLIENCNSGNFVSTSLGRYIRNNKN</sequence>
<comment type="caution">
    <text evidence="1">The sequence shown here is derived from an EMBL/GenBank/DDBJ whole genome shotgun (WGS) entry which is preliminary data.</text>
</comment>
<organism evidence="1 2">
    <name type="scientific">Tieghemostelium lacteum</name>
    <name type="common">Slime mold</name>
    <name type="synonym">Dictyostelium lacteum</name>
    <dbReference type="NCBI Taxonomy" id="361077"/>
    <lineage>
        <taxon>Eukaryota</taxon>
        <taxon>Amoebozoa</taxon>
        <taxon>Evosea</taxon>
        <taxon>Eumycetozoa</taxon>
        <taxon>Dictyostelia</taxon>
        <taxon>Dictyosteliales</taxon>
        <taxon>Raperosteliaceae</taxon>
        <taxon>Tieghemostelium</taxon>
    </lineage>
</organism>
<dbReference type="Proteomes" id="UP000076078">
    <property type="component" value="Unassembled WGS sequence"/>
</dbReference>
<dbReference type="EMBL" id="LODT01000015">
    <property type="protein sequence ID" value="KYR00395.1"/>
    <property type="molecule type" value="Genomic_DNA"/>
</dbReference>
<dbReference type="InterPro" id="IPR016024">
    <property type="entry name" value="ARM-type_fold"/>
</dbReference>
<accession>A0A152A2R4</accession>
<reference evidence="1 2" key="1">
    <citation type="submission" date="2015-12" db="EMBL/GenBank/DDBJ databases">
        <title>Dictyostelia acquired genes for synthesis and detection of signals that induce cell-type specialization by lateral gene transfer from prokaryotes.</title>
        <authorList>
            <person name="Gloeckner G."/>
            <person name="Schaap P."/>
        </authorList>
    </citation>
    <scope>NUCLEOTIDE SEQUENCE [LARGE SCALE GENOMIC DNA]</scope>
    <source>
        <strain evidence="1 2">TK</strain>
    </source>
</reference>
<evidence type="ECO:0000313" key="2">
    <source>
        <dbReference type="Proteomes" id="UP000076078"/>
    </source>
</evidence>
<dbReference type="SUPFAM" id="SSF48371">
    <property type="entry name" value="ARM repeat"/>
    <property type="match status" value="1"/>
</dbReference>
<keyword evidence="2" id="KW-1185">Reference proteome</keyword>
<dbReference type="InParanoid" id="A0A152A2R4"/>
<gene>
    <name evidence="1" type="ORF">DLAC_03144</name>
</gene>
<proteinExistence type="predicted"/>